<evidence type="ECO:0000313" key="7">
    <source>
        <dbReference type="Proteomes" id="UP001152797"/>
    </source>
</evidence>
<evidence type="ECO:0000259" key="3">
    <source>
        <dbReference type="Pfam" id="PF17177"/>
    </source>
</evidence>
<organism evidence="4">
    <name type="scientific">Cladocopium goreaui</name>
    <dbReference type="NCBI Taxonomy" id="2562237"/>
    <lineage>
        <taxon>Eukaryota</taxon>
        <taxon>Sar</taxon>
        <taxon>Alveolata</taxon>
        <taxon>Dinophyceae</taxon>
        <taxon>Suessiales</taxon>
        <taxon>Symbiodiniaceae</taxon>
        <taxon>Cladocopium</taxon>
    </lineage>
</organism>
<protein>
    <submittedName>
        <fullName evidence="6">Pentatricopeptide repeat-containing protein, mitochondrial</fullName>
    </submittedName>
</protein>
<dbReference type="Pfam" id="PF17177">
    <property type="entry name" value="PPR_long"/>
    <property type="match status" value="1"/>
</dbReference>
<dbReference type="InterPro" id="IPR002885">
    <property type="entry name" value="PPR_rpt"/>
</dbReference>
<evidence type="ECO:0000256" key="1">
    <source>
        <dbReference type="ARBA" id="ARBA00022737"/>
    </source>
</evidence>
<evidence type="ECO:0000313" key="4">
    <source>
        <dbReference type="EMBL" id="CAI4007089.1"/>
    </source>
</evidence>
<dbReference type="Proteomes" id="UP001152797">
    <property type="component" value="Unassembled WGS sequence"/>
</dbReference>
<dbReference type="AlphaFoldDB" id="A0A9P1DAE5"/>
<evidence type="ECO:0000256" key="2">
    <source>
        <dbReference type="PROSITE-ProRule" id="PRU00708"/>
    </source>
</evidence>
<dbReference type="EMBL" id="CAMXCT010003968">
    <property type="protein sequence ID" value="CAI4007089.1"/>
    <property type="molecule type" value="Genomic_DNA"/>
</dbReference>
<dbReference type="EMBL" id="CAMXCT020003968">
    <property type="protein sequence ID" value="CAL1160464.1"/>
    <property type="molecule type" value="Genomic_DNA"/>
</dbReference>
<feature type="repeat" description="PPR" evidence="2">
    <location>
        <begin position="500"/>
        <end position="530"/>
    </location>
</feature>
<dbReference type="PANTHER" id="PTHR47942:SF63">
    <property type="entry name" value="PENTATRICOPEPTIDE REPEAT-CONTAINING PROTEIN"/>
    <property type="match status" value="1"/>
</dbReference>
<evidence type="ECO:0000313" key="5">
    <source>
        <dbReference type="EMBL" id="CAL1160464.1"/>
    </source>
</evidence>
<dbReference type="NCBIfam" id="TIGR00756">
    <property type="entry name" value="PPR"/>
    <property type="match status" value="5"/>
</dbReference>
<dbReference type="InterPro" id="IPR051222">
    <property type="entry name" value="PPR/CCM1_RNA-binding"/>
</dbReference>
<feature type="repeat" description="PPR" evidence="2">
    <location>
        <begin position="536"/>
        <end position="570"/>
    </location>
</feature>
<accession>A0A9P1DAE5</accession>
<dbReference type="EMBL" id="CAMXCT030003968">
    <property type="protein sequence ID" value="CAL4794401.1"/>
    <property type="molecule type" value="Genomic_DNA"/>
</dbReference>
<dbReference type="Pfam" id="PF13041">
    <property type="entry name" value="PPR_2"/>
    <property type="match status" value="1"/>
</dbReference>
<evidence type="ECO:0000313" key="6">
    <source>
        <dbReference type="EMBL" id="CAL4794401.1"/>
    </source>
</evidence>
<gene>
    <name evidence="4" type="ORF">C1SCF055_LOCUS32669</name>
</gene>
<dbReference type="PROSITE" id="PS51375">
    <property type="entry name" value="PPR"/>
    <property type="match status" value="5"/>
</dbReference>
<feature type="repeat" description="PPR" evidence="2">
    <location>
        <begin position="465"/>
        <end position="499"/>
    </location>
</feature>
<dbReference type="Gene3D" id="1.25.40.10">
    <property type="entry name" value="Tetratricopeptide repeat domain"/>
    <property type="match status" value="3"/>
</dbReference>
<dbReference type="OrthoDB" id="185373at2759"/>
<sequence>MIETLHMTMEVLADAKVEIFVFILAACVHFLLFSNRLPVKDLKAKAEPVAREQKGRPAAEPQNVKTLPGPASCICYAMKDALRCDFVKQELIEGELRRLLASFEVPEDETQAVLASACEGLGRLINHPELLASIRAIVGEVTNPYLAENLLRGYWSGKAYANFDSFLFTFGDFCKTSGTKMPRQVIILAIQFVVAAEQIEAEAAQKQKARLALVGRGDAPVASPKVLTWEKLETIMKDFLLMLDDEPSRYVSFHRILDVVVKRDAEKCWDVVKNMEQQGLPPNNVTCSILLKGARKHSQDKFLIDVMKVIDAREAKDIDEVLLGSLYEACIRCGQMKHLLEYVQRLRHKGGLIEIRSPHTGGSIIRAYGATGDMKGVWDTWNDLKRRGVEPTRITLGCMVEALAANDDPEGAYEVIQGALADPNTKGLVTAVTYSSVLKSLNHKKCFYRVWEIYEEMMRQKVEFTTTTYNALLDVCARSGEISRAEPLLKQMVEQGLAPSVITYSTVIKAYCGANMLEQAFKLFEEMKCNTDLDPDEVTFNTLLDGCARYGFFDRGCEVLQEMRRTGITPSNYTLSVIAKLANRSKKPKMAFKIVEALRMEYGLKLNMHVYNNLIHAAILDNDLMKAQELFATMLENKIQPDGRTYALMLRATVTHKLDALAKVMLHIAFGMKVQDPRIISNGQLHKSLLEQLLRPVQWAKAPLRSGNQLQEDVVKDVVEFLSVEAAGLSKLLAEISKTMPSAAAMAQP</sequence>
<comment type="caution">
    <text evidence="4">The sequence shown here is derived from an EMBL/GenBank/DDBJ whole genome shotgun (WGS) entry which is preliminary data.</text>
</comment>
<proteinExistence type="predicted"/>
<dbReference type="InterPro" id="IPR033443">
    <property type="entry name" value="PROP1-like_PPR_dom"/>
</dbReference>
<dbReference type="Pfam" id="PF01535">
    <property type="entry name" value="PPR"/>
    <property type="match status" value="3"/>
</dbReference>
<name>A0A9P1DAE5_9DINO</name>
<keyword evidence="1" id="KW-0677">Repeat</keyword>
<feature type="repeat" description="PPR" evidence="2">
    <location>
        <begin position="357"/>
        <end position="391"/>
    </location>
</feature>
<feature type="domain" description="PROP1-like PPR" evidence="3">
    <location>
        <begin position="554"/>
        <end position="655"/>
    </location>
</feature>
<dbReference type="InterPro" id="IPR011990">
    <property type="entry name" value="TPR-like_helical_dom_sf"/>
</dbReference>
<dbReference type="PANTHER" id="PTHR47942">
    <property type="entry name" value="TETRATRICOPEPTIDE REPEAT (TPR)-LIKE SUPERFAMILY PROTEIN-RELATED"/>
    <property type="match status" value="1"/>
</dbReference>
<reference evidence="4" key="1">
    <citation type="submission" date="2022-10" db="EMBL/GenBank/DDBJ databases">
        <authorList>
            <person name="Chen Y."/>
            <person name="Dougan E. K."/>
            <person name="Chan C."/>
            <person name="Rhodes N."/>
            <person name="Thang M."/>
        </authorList>
    </citation>
    <scope>NUCLEOTIDE SEQUENCE</scope>
</reference>
<reference evidence="5" key="2">
    <citation type="submission" date="2024-04" db="EMBL/GenBank/DDBJ databases">
        <authorList>
            <person name="Chen Y."/>
            <person name="Shah S."/>
            <person name="Dougan E. K."/>
            <person name="Thang M."/>
            <person name="Chan C."/>
        </authorList>
    </citation>
    <scope>NUCLEOTIDE SEQUENCE [LARGE SCALE GENOMIC DNA]</scope>
</reference>
<keyword evidence="7" id="KW-1185">Reference proteome</keyword>
<feature type="repeat" description="PPR" evidence="2">
    <location>
        <begin position="607"/>
        <end position="641"/>
    </location>
</feature>